<evidence type="ECO:0000313" key="2">
    <source>
        <dbReference type="EMBL" id="KAJ8948009.1"/>
    </source>
</evidence>
<keyword evidence="3" id="KW-1185">Reference proteome</keyword>
<feature type="region of interest" description="Disordered" evidence="1">
    <location>
        <begin position="133"/>
        <end position="222"/>
    </location>
</feature>
<reference evidence="2" key="1">
    <citation type="journal article" date="2023" name="Insect Mol. Biol.">
        <title>Genome sequencing provides insights into the evolution of gene families encoding plant cell wall-degrading enzymes in longhorned beetles.</title>
        <authorList>
            <person name="Shin N.R."/>
            <person name="Okamura Y."/>
            <person name="Kirsch R."/>
            <person name="Pauchet Y."/>
        </authorList>
    </citation>
    <scope>NUCLEOTIDE SEQUENCE</scope>
    <source>
        <strain evidence="2">AMC_N1</strain>
    </source>
</reference>
<organism evidence="2 3">
    <name type="scientific">Aromia moschata</name>
    <dbReference type="NCBI Taxonomy" id="1265417"/>
    <lineage>
        <taxon>Eukaryota</taxon>
        <taxon>Metazoa</taxon>
        <taxon>Ecdysozoa</taxon>
        <taxon>Arthropoda</taxon>
        <taxon>Hexapoda</taxon>
        <taxon>Insecta</taxon>
        <taxon>Pterygota</taxon>
        <taxon>Neoptera</taxon>
        <taxon>Endopterygota</taxon>
        <taxon>Coleoptera</taxon>
        <taxon>Polyphaga</taxon>
        <taxon>Cucujiformia</taxon>
        <taxon>Chrysomeloidea</taxon>
        <taxon>Cerambycidae</taxon>
        <taxon>Cerambycinae</taxon>
        <taxon>Callichromatini</taxon>
        <taxon>Aromia</taxon>
    </lineage>
</organism>
<gene>
    <name evidence="2" type="ORF">NQ318_011898</name>
</gene>
<sequence length="304" mass="34909">MSNKLTNVISNLDTFSDISSHSLIVRPILVEEKPKVNKFKCSSSENNIKFTNKGIKQKIVSKVKSWSSRDKYHNAVSETIEVEGDLAESFKNLGINTDSSDEITNSNLMRARDSLENLSKDENAICNNSRCHSCASAPESRERNPPESPKSSPILSDFSKPSTSSQLWDHVEKPSRKNRKDYKRKKKVSNMERPKNEESSMPVEGSSCLRKTDEEKQKSDNVTDTNIMEEEFPYRYRYFPKNSKSVVFTNEVFVVYFNGDEVVCESKEPLKKDVDQQVRNKEMRHGHLLKTQEKYNLCLFLTSL</sequence>
<feature type="compositionally biased region" description="Basic and acidic residues" evidence="1">
    <location>
        <begin position="189"/>
        <end position="198"/>
    </location>
</feature>
<protein>
    <submittedName>
        <fullName evidence="2">Uncharacterized protein</fullName>
    </submittedName>
</protein>
<proteinExistence type="predicted"/>
<feature type="compositionally biased region" description="Basic and acidic residues" evidence="1">
    <location>
        <begin position="210"/>
        <end position="221"/>
    </location>
</feature>
<name>A0AAV8YC90_9CUCU</name>
<dbReference type="Proteomes" id="UP001162162">
    <property type="component" value="Unassembled WGS sequence"/>
</dbReference>
<feature type="compositionally biased region" description="Basic residues" evidence="1">
    <location>
        <begin position="176"/>
        <end position="188"/>
    </location>
</feature>
<comment type="caution">
    <text evidence="2">The sequence shown here is derived from an EMBL/GenBank/DDBJ whole genome shotgun (WGS) entry which is preliminary data.</text>
</comment>
<evidence type="ECO:0000256" key="1">
    <source>
        <dbReference type="SAM" id="MobiDB-lite"/>
    </source>
</evidence>
<dbReference type="EMBL" id="JAPWTK010000146">
    <property type="protein sequence ID" value="KAJ8948009.1"/>
    <property type="molecule type" value="Genomic_DNA"/>
</dbReference>
<dbReference type="AlphaFoldDB" id="A0AAV8YC90"/>
<accession>A0AAV8YC90</accession>
<evidence type="ECO:0000313" key="3">
    <source>
        <dbReference type="Proteomes" id="UP001162162"/>
    </source>
</evidence>